<gene>
    <name evidence="3" type="ORF">LSG31_20250</name>
</gene>
<feature type="coiled-coil region" evidence="1">
    <location>
        <begin position="38"/>
        <end position="96"/>
    </location>
</feature>
<keyword evidence="2" id="KW-1133">Transmembrane helix</keyword>
<dbReference type="Pfam" id="PF05137">
    <property type="entry name" value="PilN"/>
    <property type="match status" value="1"/>
</dbReference>
<feature type="transmembrane region" description="Helical" evidence="2">
    <location>
        <begin position="15"/>
        <end position="35"/>
    </location>
</feature>
<keyword evidence="1" id="KW-0175">Coiled coil</keyword>
<keyword evidence="2" id="KW-0472">Membrane</keyword>
<dbReference type="Proteomes" id="UP000830167">
    <property type="component" value="Chromosome"/>
</dbReference>
<sequence>MEINLLPKKEPKFQFAWFFWGLSVLSIVFATGLFWRMHTQLVQEQSDLQQKYTQLTQQQSLLLAQRNVADPRFQKLKQFQDEIAKLKKGQTDWEARLNDLASHMPKAAVIHSISYQAPDISIDGQIDSLKTAAQFSEALKKLNWVLDVSLTTVSNAGKDNAQQGNAAAGNISQANAYSQTLRDTFHMTIQTKDIATNDQLKGAQK</sequence>
<keyword evidence="2" id="KW-0812">Transmembrane</keyword>
<reference evidence="3" key="1">
    <citation type="submission" date="2021-12" db="EMBL/GenBank/DDBJ databases">
        <title>Alicyclobacillaceae gen. nov., sp. nov., isolated from chalcocite enrichment system.</title>
        <authorList>
            <person name="Jiang Z."/>
        </authorList>
    </citation>
    <scope>NUCLEOTIDE SEQUENCE</scope>
    <source>
        <strain evidence="3">MYW30-H2</strain>
    </source>
</reference>
<dbReference type="RefSeq" id="WP_347436858.1">
    <property type="nucleotide sequence ID" value="NZ_CP089291.1"/>
</dbReference>
<evidence type="ECO:0000256" key="2">
    <source>
        <dbReference type="SAM" id="Phobius"/>
    </source>
</evidence>
<protein>
    <submittedName>
        <fullName evidence="3">PilN domain-containing protein</fullName>
    </submittedName>
</protein>
<accession>A0ABY4CL22</accession>
<dbReference type="InterPro" id="IPR007813">
    <property type="entry name" value="PilN"/>
</dbReference>
<proteinExistence type="predicted"/>
<evidence type="ECO:0000313" key="4">
    <source>
        <dbReference type="Proteomes" id="UP000830167"/>
    </source>
</evidence>
<dbReference type="EMBL" id="CP089291">
    <property type="protein sequence ID" value="UOF90166.1"/>
    <property type="molecule type" value="Genomic_DNA"/>
</dbReference>
<keyword evidence="4" id="KW-1185">Reference proteome</keyword>
<evidence type="ECO:0000256" key="1">
    <source>
        <dbReference type="SAM" id="Coils"/>
    </source>
</evidence>
<name>A0ABY4CL22_9BACL</name>
<organism evidence="3 4">
    <name type="scientific">Fodinisporobacter ferrooxydans</name>
    <dbReference type="NCBI Taxonomy" id="2901836"/>
    <lineage>
        <taxon>Bacteria</taxon>
        <taxon>Bacillati</taxon>
        <taxon>Bacillota</taxon>
        <taxon>Bacilli</taxon>
        <taxon>Bacillales</taxon>
        <taxon>Alicyclobacillaceae</taxon>
        <taxon>Fodinisporobacter</taxon>
    </lineage>
</organism>
<evidence type="ECO:0000313" key="3">
    <source>
        <dbReference type="EMBL" id="UOF90166.1"/>
    </source>
</evidence>